<keyword evidence="1" id="KW-0812">Transmembrane</keyword>
<organism evidence="2 3">
    <name type="scientific">Pollutimonas thiosulfatoxidans</name>
    <dbReference type="NCBI Taxonomy" id="2028345"/>
    <lineage>
        <taxon>Bacteria</taxon>
        <taxon>Pseudomonadati</taxon>
        <taxon>Pseudomonadota</taxon>
        <taxon>Betaproteobacteria</taxon>
        <taxon>Burkholderiales</taxon>
        <taxon>Alcaligenaceae</taxon>
        <taxon>Pollutimonas</taxon>
    </lineage>
</organism>
<sequence length="119" mass="12133">MTLTVTNVEAIKELVSTNPALCEELRNVSSRQEFTNKLATAALAKGIVVDEAALGKGLDVAFDQYSSNAELSDEQLEGVTGGLVLTTGALLGLVAVVGIVCAVAGIAGAFGGKLIDKLL</sequence>
<dbReference type="RefSeq" id="WP_128354029.1">
    <property type="nucleotide sequence ID" value="NZ_CP022987.1"/>
</dbReference>
<keyword evidence="1" id="KW-0472">Membrane</keyword>
<keyword evidence="3" id="KW-1185">Reference proteome</keyword>
<dbReference type="EMBL" id="CP022987">
    <property type="protein sequence ID" value="QAA92977.1"/>
    <property type="molecule type" value="Genomic_DNA"/>
</dbReference>
<evidence type="ECO:0000313" key="3">
    <source>
        <dbReference type="Proteomes" id="UP000283474"/>
    </source>
</evidence>
<keyword evidence="1" id="KW-1133">Transmembrane helix</keyword>
<evidence type="ECO:0000313" key="2">
    <source>
        <dbReference type="EMBL" id="QAA92977.1"/>
    </source>
</evidence>
<feature type="transmembrane region" description="Helical" evidence="1">
    <location>
        <begin position="89"/>
        <end position="110"/>
    </location>
</feature>
<dbReference type="Proteomes" id="UP000283474">
    <property type="component" value="Chromosome"/>
</dbReference>
<evidence type="ECO:0000256" key="1">
    <source>
        <dbReference type="SAM" id="Phobius"/>
    </source>
</evidence>
<dbReference type="KEGG" id="pus:CKA81_03280"/>
<evidence type="ECO:0008006" key="4">
    <source>
        <dbReference type="Google" id="ProtNLM"/>
    </source>
</evidence>
<name>A0A410G9N1_9BURK</name>
<reference evidence="2 3" key="1">
    <citation type="submission" date="2017-08" db="EMBL/GenBank/DDBJ databases">
        <authorList>
            <person name="Park S.-J."/>
            <person name="Kim H."/>
        </authorList>
    </citation>
    <scope>NUCLEOTIDE SEQUENCE [LARGE SCALE GENOMIC DNA]</scope>
    <source>
        <strain evidence="3">ye3</strain>
    </source>
</reference>
<protein>
    <recommendedName>
        <fullName evidence="4">Nif11 domain-containing protein</fullName>
    </recommendedName>
</protein>
<accession>A0A410G9N1</accession>
<gene>
    <name evidence="2" type="ORF">CKA81_03280</name>
</gene>
<proteinExistence type="predicted"/>
<dbReference type="AlphaFoldDB" id="A0A410G9N1"/>